<dbReference type="Proteomes" id="UP000214600">
    <property type="component" value="Unassembled WGS sequence"/>
</dbReference>
<evidence type="ECO:0000313" key="2">
    <source>
        <dbReference type="EMBL" id="OXI31840.1"/>
    </source>
</evidence>
<feature type="region of interest" description="Disordered" evidence="1">
    <location>
        <begin position="1"/>
        <end position="49"/>
    </location>
</feature>
<protein>
    <submittedName>
        <fullName evidence="2">Uncharacterized protein</fullName>
    </submittedName>
</protein>
<name>A0A228HNV3_9BURK</name>
<sequence>MSNHPSKKHRLDEASASTRDDACSPLDPRSGRDSTVQREQQKAAGPSLASLSNDILNGVIRHSEEVASILGSKLQEYLRIGYHFSAIRDAIVSSYVVRHGDTPTTRESARKVAYDFLTREFQKSNATVRLYIRCYEKLASNIALG</sequence>
<dbReference type="OrthoDB" id="9021157at2"/>
<gene>
    <name evidence="2" type="ORF">CFB84_41965</name>
</gene>
<proteinExistence type="predicted"/>
<evidence type="ECO:0000313" key="3">
    <source>
        <dbReference type="Proteomes" id="UP000214600"/>
    </source>
</evidence>
<dbReference type="AlphaFoldDB" id="A0A228HNV3"/>
<reference evidence="3" key="1">
    <citation type="submission" date="2017-06" db="EMBL/GenBank/DDBJ databases">
        <authorList>
            <person name="LiPuma J."/>
            <person name="Spilker T."/>
        </authorList>
    </citation>
    <scope>NUCLEOTIDE SEQUENCE [LARGE SCALE GENOMIC DNA]</scope>
    <source>
        <strain evidence="3">AU17325</strain>
    </source>
</reference>
<feature type="compositionally biased region" description="Basic and acidic residues" evidence="1">
    <location>
        <begin position="10"/>
        <end position="22"/>
    </location>
</feature>
<accession>A0A228HNV3</accession>
<dbReference type="EMBL" id="NKFA01000043">
    <property type="protein sequence ID" value="OXI31840.1"/>
    <property type="molecule type" value="Genomic_DNA"/>
</dbReference>
<evidence type="ECO:0000256" key="1">
    <source>
        <dbReference type="SAM" id="MobiDB-lite"/>
    </source>
</evidence>
<comment type="caution">
    <text evidence="2">The sequence shown here is derived from an EMBL/GenBank/DDBJ whole genome shotgun (WGS) entry which is preliminary data.</text>
</comment>
<dbReference type="RefSeq" id="WP_081062949.1">
    <property type="nucleotide sequence ID" value="NZ_CP091649.1"/>
</dbReference>
<feature type="compositionally biased region" description="Basic and acidic residues" evidence="1">
    <location>
        <begin position="29"/>
        <end position="41"/>
    </location>
</feature>
<reference evidence="2 3" key="2">
    <citation type="submission" date="2017-08" db="EMBL/GenBank/DDBJ databases">
        <title>WGS of novel Burkholderia cepaca complex species.</title>
        <authorList>
            <person name="Lipuma J."/>
            <person name="Spilker T."/>
        </authorList>
    </citation>
    <scope>NUCLEOTIDE SEQUENCE [LARGE SCALE GENOMIC DNA]</scope>
    <source>
        <strain evidence="2 3">AU17325</strain>
    </source>
</reference>
<organism evidence="2 3">
    <name type="scientific">Burkholderia aenigmatica</name>
    <dbReference type="NCBI Taxonomy" id="2015348"/>
    <lineage>
        <taxon>Bacteria</taxon>
        <taxon>Pseudomonadati</taxon>
        <taxon>Pseudomonadota</taxon>
        <taxon>Betaproteobacteria</taxon>
        <taxon>Burkholderiales</taxon>
        <taxon>Burkholderiaceae</taxon>
        <taxon>Burkholderia</taxon>
        <taxon>Burkholderia cepacia complex</taxon>
    </lineage>
</organism>